<dbReference type="RefSeq" id="WP_285763942.1">
    <property type="nucleotide sequence ID" value="NZ_BSYJ01000003.1"/>
</dbReference>
<protein>
    <recommendedName>
        <fullName evidence="4">Spore coat protein U domain-containing protein</fullName>
    </recommendedName>
</protein>
<evidence type="ECO:0000313" key="3">
    <source>
        <dbReference type="Proteomes" id="UP001224392"/>
    </source>
</evidence>
<keyword evidence="3" id="KW-1185">Reference proteome</keyword>
<organism evidence="2 3">
    <name type="scientific">Biformimicrobium ophioploci</name>
    <dbReference type="NCBI Taxonomy" id="3036711"/>
    <lineage>
        <taxon>Bacteria</taxon>
        <taxon>Pseudomonadati</taxon>
        <taxon>Pseudomonadota</taxon>
        <taxon>Gammaproteobacteria</taxon>
        <taxon>Cellvibrionales</taxon>
        <taxon>Microbulbiferaceae</taxon>
        <taxon>Biformimicrobium</taxon>
    </lineage>
</organism>
<comment type="caution">
    <text evidence="2">The sequence shown here is derived from an EMBL/GenBank/DDBJ whole genome shotgun (WGS) entry which is preliminary data.</text>
</comment>
<name>A0ABQ6LYY5_9GAMM</name>
<accession>A0ABQ6LYY5</accession>
<dbReference type="Proteomes" id="UP001224392">
    <property type="component" value="Unassembled WGS sequence"/>
</dbReference>
<gene>
    <name evidence="2" type="ORF">MNKW57_16300</name>
</gene>
<feature type="chain" id="PRO_5047363210" description="Spore coat protein U domain-containing protein" evidence="1">
    <location>
        <begin position="30"/>
        <end position="333"/>
    </location>
</feature>
<proteinExistence type="predicted"/>
<feature type="signal peptide" evidence="1">
    <location>
        <begin position="1"/>
        <end position="29"/>
    </location>
</feature>
<reference evidence="2 3" key="1">
    <citation type="submission" date="2023-04" db="EMBL/GenBank/DDBJ databases">
        <title>Marinobulbifer ophiurae gen. nov., sp. Nov., isolate from tissue of brittle star Ophioplocus japonicus.</title>
        <authorList>
            <person name="Kawano K."/>
            <person name="Sawayama S."/>
            <person name="Nakagawa S."/>
        </authorList>
    </citation>
    <scope>NUCLEOTIDE SEQUENCE [LARGE SCALE GENOMIC DNA]</scope>
    <source>
        <strain evidence="2 3">NKW57</strain>
    </source>
</reference>
<sequence>MRLLHASKLLSAVGLLLLAIATGGFPAQAIAGPCDGIHLAVCNLDGSISNYPYNAAQLEQGNITFGIRSCRPNRDNCQNPEKFQLTVSGDGDAEYFRLTNASGDPQLVELYFDRALSGTRTNLNPGVETAAINGSNKVEPRQQFLRVDLAPGQTPASGTYTGTFSMTVRQESAFCDVGDASCNPATAPPRTVTVSFTIEITVEGVIQISGLEDMNLTANIAADTSASQDFCVYHLTGANFKITGDSSNGNGSFLLQATDQIPYQVTVEDVAAGAAEQLSEGMISTASWPGSTSKECVTGGENMRLTIRVLLADVQAAQDSSYTDTLTLTVEPE</sequence>
<dbReference type="EMBL" id="BSYJ01000003">
    <property type="protein sequence ID" value="GMG87309.1"/>
    <property type="molecule type" value="Genomic_DNA"/>
</dbReference>
<keyword evidence="1" id="KW-0732">Signal</keyword>
<evidence type="ECO:0008006" key="4">
    <source>
        <dbReference type="Google" id="ProtNLM"/>
    </source>
</evidence>
<evidence type="ECO:0000256" key="1">
    <source>
        <dbReference type="SAM" id="SignalP"/>
    </source>
</evidence>
<evidence type="ECO:0000313" key="2">
    <source>
        <dbReference type="EMBL" id="GMG87309.1"/>
    </source>
</evidence>